<protein>
    <submittedName>
        <fullName evidence="2">Uncharacterized protein</fullName>
    </submittedName>
</protein>
<keyword evidence="3" id="KW-1185">Reference proteome</keyword>
<organism evidence="2 3">
    <name type="scientific">Terribacillus halophilus</name>
    <dbReference type="NCBI Taxonomy" id="361279"/>
    <lineage>
        <taxon>Bacteria</taxon>
        <taxon>Bacillati</taxon>
        <taxon>Bacillota</taxon>
        <taxon>Bacilli</taxon>
        <taxon>Bacillales</taxon>
        <taxon>Bacillaceae</taxon>
        <taxon>Terribacillus</taxon>
    </lineage>
</organism>
<evidence type="ECO:0000256" key="1">
    <source>
        <dbReference type="SAM" id="Phobius"/>
    </source>
</evidence>
<evidence type="ECO:0000313" key="3">
    <source>
        <dbReference type="Proteomes" id="UP000198666"/>
    </source>
</evidence>
<evidence type="ECO:0000313" key="2">
    <source>
        <dbReference type="EMBL" id="SDC38751.1"/>
    </source>
</evidence>
<keyword evidence="1" id="KW-1133">Transmembrane helix</keyword>
<keyword evidence="1" id="KW-0812">Transmembrane</keyword>
<feature type="transmembrane region" description="Helical" evidence="1">
    <location>
        <begin position="6"/>
        <end position="26"/>
    </location>
</feature>
<keyword evidence="1" id="KW-0472">Membrane</keyword>
<dbReference type="Proteomes" id="UP000198666">
    <property type="component" value="Unassembled WGS sequence"/>
</dbReference>
<reference evidence="3" key="1">
    <citation type="submission" date="2016-10" db="EMBL/GenBank/DDBJ databases">
        <authorList>
            <person name="Varghese N."/>
            <person name="Submissions S."/>
        </authorList>
    </citation>
    <scope>NUCLEOTIDE SEQUENCE [LARGE SCALE GENOMIC DNA]</scope>
    <source>
        <strain evidence="3">DSM 21620</strain>
    </source>
</reference>
<accession>A0A1G6L6G8</accession>
<proteinExistence type="predicted"/>
<gene>
    <name evidence="2" type="ORF">SAMN05421663_102270</name>
</gene>
<name>A0A1G6L6G8_9BACI</name>
<sequence>MNNNVLVLVGFIKFYFIGCEIIKRLVGYVNQNKRGRKPRPLNRPLMKIIQKSNPKVQAHLKRQ</sequence>
<dbReference type="EMBL" id="FMZB01000002">
    <property type="protein sequence ID" value="SDC38751.1"/>
    <property type="molecule type" value="Genomic_DNA"/>
</dbReference>
<dbReference type="AlphaFoldDB" id="A0A1G6L6G8"/>